<gene>
    <name evidence="1" type="ORF">VNO77_17526</name>
</gene>
<evidence type="ECO:0000313" key="2">
    <source>
        <dbReference type="Proteomes" id="UP001367508"/>
    </source>
</evidence>
<dbReference type="EMBL" id="JAYMYQ010000004">
    <property type="protein sequence ID" value="KAK7336972.1"/>
    <property type="molecule type" value="Genomic_DNA"/>
</dbReference>
<accession>A0AAN9LJ50</accession>
<comment type="caution">
    <text evidence="1">The sequence shown here is derived from an EMBL/GenBank/DDBJ whole genome shotgun (WGS) entry which is preliminary data.</text>
</comment>
<sequence length="92" mass="11271">MRNIPRGLYTEFHVCGFDVKDLDLWRKVSNITNKIVITTLHFHRMPNLKYQVKNDPQYWSDFKFQLPYPIHSIINRKFRWHVPQTHRGLHKL</sequence>
<keyword evidence="2" id="KW-1185">Reference proteome</keyword>
<dbReference type="Proteomes" id="UP001367508">
    <property type="component" value="Unassembled WGS sequence"/>
</dbReference>
<dbReference type="AlphaFoldDB" id="A0AAN9LJ50"/>
<organism evidence="1 2">
    <name type="scientific">Canavalia gladiata</name>
    <name type="common">Sword bean</name>
    <name type="synonym">Dolichos gladiatus</name>
    <dbReference type="NCBI Taxonomy" id="3824"/>
    <lineage>
        <taxon>Eukaryota</taxon>
        <taxon>Viridiplantae</taxon>
        <taxon>Streptophyta</taxon>
        <taxon>Embryophyta</taxon>
        <taxon>Tracheophyta</taxon>
        <taxon>Spermatophyta</taxon>
        <taxon>Magnoliopsida</taxon>
        <taxon>eudicotyledons</taxon>
        <taxon>Gunneridae</taxon>
        <taxon>Pentapetalae</taxon>
        <taxon>rosids</taxon>
        <taxon>fabids</taxon>
        <taxon>Fabales</taxon>
        <taxon>Fabaceae</taxon>
        <taxon>Papilionoideae</taxon>
        <taxon>50 kb inversion clade</taxon>
        <taxon>NPAAA clade</taxon>
        <taxon>indigoferoid/millettioid clade</taxon>
        <taxon>Phaseoleae</taxon>
        <taxon>Canavalia</taxon>
    </lineage>
</organism>
<name>A0AAN9LJ50_CANGL</name>
<proteinExistence type="predicted"/>
<reference evidence="1 2" key="1">
    <citation type="submission" date="2024-01" db="EMBL/GenBank/DDBJ databases">
        <title>The genomes of 5 underutilized Papilionoideae crops provide insights into root nodulation and disease resistanc.</title>
        <authorList>
            <person name="Jiang F."/>
        </authorList>
    </citation>
    <scope>NUCLEOTIDE SEQUENCE [LARGE SCALE GENOMIC DNA]</scope>
    <source>
        <strain evidence="1">LVBAO_FW01</strain>
        <tissue evidence="1">Leaves</tissue>
    </source>
</reference>
<protein>
    <submittedName>
        <fullName evidence="1">Uncharacterized protein</fullName>
    </submittedName>
</protein>
<evidence type="ECO:0000313" key="1">
    <source>
        <dbReference type="EMBL" id="KAK7336972.1"/>
    </source>
</evidence>